<keyword evidence="11" id="KW-0255">Endonuclease</keyword>
<dbReference type="InterPro" id="IPR027417">
    <property type="entry name" value="P-loop_NTPase"/>
</dbReference>
<comment type="caution">
    <text evidence="14">The sequence shown here is derived from an EMBL/GenBank/DDBJ whole genome shotgun (WGS) entry which is preliminary data.</text>
</comment>
<dbReference type="Pfam" id="PF13558">
    <property type="entry name" value="SbcC_Walker_B"/>
    <property type="match status" value="1"/>
</dbReference>
<feature type="coiled-coil region" evidence="11">
    <location>
        <begin position="791"/>
        <end position="828"/>
    </location>
</feature>
<keyword evidence="4" id="KW-0547">Nucleotide-binding</keyword>
<dbReference type="Gene3D" id="1.10.287.510">
    <property type="entry name" value="Helix hairpin bin"/>
    <property type="match status" value="1"/>
</dbReference>
<evidence type="ECO:0000313" key="14">
    <source>
        <dbReference type="EMBL" id="MEP0865891.1"/>
    </source>
</evidence>
<evidence type="ECO:0000256" key="10">
    <source>
        <dbReference type="ARBA" id="ARBA00023204"/>
    </source>
</evidence>
<dbReference type="PANTHER" id="PTHR32114:SF2">
    <property type="entry name" value="ABC TRANSPORTER ABCH.3"/>
    <property type="match status" value="1"/>
</dbReference>
<comment type="subunit">
    <text evidence="2 11">Heterodimer of SbcC and SbcD.</text>
</comment>
<keyword evidence="7" id="KW-0862">Zinc</keyword>
<feature type="domain" description="Zinc-hook" evidence="12">
    <location>
        <begin position="479"/>
        <end position="527"/>
    </location>
</feature>
<keyword evidence="11" id="KW-0233">DNA recombination</keyword>
<dbReference type="SUPFAM" id="SSF52540">
    <property type="entry name" value="P-loop containing nucleoside triphosphate hydrolases"/>
    <property type="match status" value="1"/>
</dbReference>
<dbReference type="PANTHER" id="PTHR32114">
    <property type="entry name" value="ABC TRANSPORTER ABCH.3"/>
    <property type="match status" value="1"/>
</dbReference>
<dbReference type="InterPro" id="IPR038729">
    <property type="entry name" value="Rad50/SbcC_AAA"/>
</dbReference>
<keyword evidence="11" id="KW-0540">Nuclease</keyword>
<evidence type="ECO:0000256" key="6">
    <source>
        <dbReference type="ARBA" id="ARBA00022801"/>
    </source>
</evidence>
<evidence type="ECO:0000256" key="1">
    <source>
        <dbReference type="ARBA" id="ARBA00006930"/>
    </source>
</evidence>
<evidence type="ECO:0000256" key="2">
    <source>
        <dbReference type="ARBA" id="ARBA00011322"/>
    </source>
</evidence>
<accession>A0ABV0JR65</accession>
<evidence type="ECO:0000256" key="5">
    <source>
        <dbReference type="ARBA" id="ARBA00022763"/>
    </source>
</evidence>
<feature type="domain" description="Rad50/SbcC-type AAA" evidence="13">
    <location>
        <begin position="5"/>
        <end position="199"/>
    </location>
</feature>
<feature type="coiled-coil region" evidence="11">
    <location>
        <begin position="163"/>
        <end position="373"/>
    </location>
</feature>
<evidence type="ECO:0000256" key="4">
    <source>
        <dbReference type="ARBA" id="ARBA00022741"/>
    </source>
</evidence>
<keyword evidence="3" id="KW-0479">Metal-binding</keyword>
<keyword evidence="15" id="KW-1185">Reference proteome</keyword>
<dbReference type="InterPro" id="IPR013134">
    <property type="entry name" value="Zn_hook_RAD50"/>
</dbReference>
<keyword evidence="11" id="KW-0235">DNA replication</keyword>
<feature type="coiled-coil region" evidence="11">
    <location>
        <begin position="535"/>
        <end position="728"/>
    </location>
</feature>
<keyword evidence="8" id="KW-0067">ATP-binding</keyword>
<evidence type="ECO:0000256" key="3">
    <source>
        <dbReference type="ARBA" id="ARBA00022723"/>
    </source>
</evidence>
<reference evidence="14 15" key="1">
    <citation type="submission" date="2022-04" db="EMBL/GenBank/DDBJ databases">
        <title>Positive selection, recombination, and allopatry shape intraspecific diversity of widespread and dominant cyanobacteria.</title>
        <authorList>
            <person name="Wei J."/>
            <person name="Shu W."/>
            <person name="Hu C."/>
        </authorList>
    </citation>
    <scope>NUCLEOTIDE SEQUENCE [LARGE SCALE GENOMIC DNA]</scope>
    <source>
        <strain evidence="14 15">GB2-A5</strain>
    </source>
</reference>
<evidence type="ECO:0000256" key="9">
    <source>
        <dbReference type="ARBA" id="ARBA00023054"/>
    </source>
</evidence>
<dbReference type="Pfam" id="PF04423">
    <property type="entry name" value="Rad50_zn_hook"/>
    <property type="match status" value="1"/>
</dbReference>
<proteinExistence type="inferred from homology"/>
<evidence type="ECO:0000256" key="8">
    <source>
        <dbReference type="ARBA" id="ARBA00022840"/>
    </source>
</evidence>
<feature type="coiled-coil region" evidence="11">
    <location>
        <begin position="405"/>
        <end position="487"/>
    </location>
</feature>
<keyword evidence="6 11" id="KW-0378">Hydrolase</keyword>
<comment type="function">
    <text evidence="11">SbcCD cleaves DNA hairpin structures. These structures can inhibit DNA replication and are intermediates in certain DNA recombination reactions. The complex acts as a 3'-&gt;5' double strand exonuclease that can open hairpins. It also has a 5' single-strand endonuclease activity.</text>
</comment>
<dbReference type="SUPFAM" id="SSF75712">
    <property type="entry name" value="Rad50 coiled-coil Zn hook"/>
    <property type="match status" value="1"/>
</dbReference>
<dbReference type="Pfam" id="PF13476">
    <property type="entry name" value="AAA_23"/>
    <property type="match status" value="1"/>
</dbReference>
<dbReference type="RefSeq" id="WP_190418141.1">
    <property type="nucleotide sequence ID" value="NZ_JAMPKK010000034.1"/>
</dbReference>
<sequence>MIPLQLVLKNFLSYREANLDFSGLHTACICGSNGAGKSSLLEAITWAIWGECRAATEDDAINAGAKEVRVDFTFQCNQQTYRVIRTRQRGQGGSLEFQVQSSNDFRSLTGRGMRATQQMIIHHLKLDYETFVNSAYLRQGKADEFMLKRPNERKQILADLLKLSQYEELAEQAKDASKQYKAQAEQLEQSLLSIEQQLQQRDAIALQLSSVETQLSELQQAQTIDNSKAQGLLAQQHQRQTFEQQLSFVKQQYQNLNQDCDRYRQEIAATQQQQRQLENLLQKEDEILAGYANFQGLQIQEETLTSKSQAYQDAQQQLGKLQQKLSEQINELNLQLRQEQGQLDALRQSRADIQQILSRTEEVEAGLQKLQQARAYLSHLDQLQVQVAPLAQRRAQVQTELDRVQARLSARLEELRKSVRDLQKQQQRQPKLQETLQQVEGQIQQLDKKRVYQERVHEKELHQRSFRDRLQANQREWENKLTELAQKLQLIQNPNSSCPLCDRPLDEHHWQLVVQKTQSQEQTVQDQIWDVDGQIALCEYQLQTLTRELKEISQELANYDALREQRGQLAAERSAMAEIQARLQQILVEKEQIERSLSANDYAPDKQEELHRLDQQLQQLKYNEQDHALARGEVDRWRWAEIKQAEIKQAQRRQAQIDAQQPELLAKIAHLRSQIQQLQVNSDLSRQIEALNQQMAEIGYERSQHDTLRKALRQAQAWQFRYQELQQSQQQYPLVRQRSQDLAQSLEMRSQDLQQMTSQMDAIVQQLQQTPDTKGELRDLEQQIHQRQLLQNDHQRQLGSLQQQQQHLEQLSTQHAELKNQHVTTQRQYRVYQELAQAFGKNGIQTLMIENVLPQLEAETNSLLSRLSGNQLHVQFVTQKAGRSGRSSAKKAAKLIDTLDILIADARGTRPYETYSGGEAFRINFAIRLALAKMLAQRAGTALQMLIVDEGFGTQDAEGCDRLIAAINAISPDFACILTVTHMPQFKEAFQTRIEVYKTQNGSQLSLMM</sequence>
<organism evidence="14 15">
    <name type="scientific">Funiculus sociatus GB2-A5</name>
    <dbReference type="NCBI Taxonomy" id="2933946"/>
    <lineage>
        <taxon>Bacteria</taxon>
        <taxon>Bacillati</taxon>
        <taxon>Cyanobacteriota</taxon>
        <taxon>Cyanophyceae</taxon>
        <taxon>Coleofasciculales</taxon>
        <taxon>Coleofasciculaceae</taxon>
        <taxon>Funiculus</taxon>
    </lineage>
</organism>
<dbReference type="EMBL" id="JAMPKK010000034">
    <property type="protein sequence ID" value="MEP0865891.1"/>
    <property type="molecule type" value="Genomic_DNA"/>
</dbReference>
<keyword evidence="5" id="KW-0227">DNA damage</keyword>
<name>A0ABV0JR65_9CYAN</name>
<evidence type="ECO:0000313" key="15">
    <source>
        <dbReference type="Proteomes" id="UP001442494"/>
    </source>
</evidence>
<protein>
    <recommendedName>
        <fullName evidence="11">Nuclease SbcCD subunit C</fullName>
    </recommendedName>
</protein>
<gene>
    <name evidence="11" type="primary">sbcC</name>
    <name evidence="14" type="ORF">NDI37_15595</name>
</gene>
<keyword evidence="10" id="KW-0234">DNA repair</keyword>
<evidence type="ECO:0000256" key="11">
    <source>
        <dbReference type="RuleBase" id="RU363070"/>
    </source>
</evidence>
<dbReference type="Gene3D" id="3.40.50.300">
    <property type="entry name" value="P-loop containing nucleotide triphosphate hydrolases"/>
    <property type="match status" value="2"/>
</dbReference>
<dbReference type="Proteomes" id="UP001442494">
    <property type="component" value="Unassembled WGS sequence"/>
</dbReference>
<dbReference type="NCBIfam" id="TIGR00618">
    <property type="entry name" value="sbcc"/>
    <property type="match status" value="1"/>
</dbReference>
<comment type="similarity">
    <text evidence="1 11">Belongs to the SMC family. SbcC subfamily.</text>
</comment>
<evidence type="ECO:0000259" key="12">
    <source>
        <dbReference type="Pfam" id="PF04423"/>
    </source>
</evidence>
<dbReference type="InterPro" id="IPR004592">
    <property type="entry name" value="SbcC_gammaproteobac_type"/>
</dbReference>
<evidence type="ECO:0000259" key="13">
    <source>
        <dbReference type="Pfam" id="PF13476"/>
    </source>
</evidence>
<keyword evidence="9 11" id="KW-0175">Coiled coil</keyword>
<keyword evidence="11" id="KW-0269">Exonuclease</keyword>
<evidence type="ECO:0000256" key="7">
    <source>
        <dbReference type="ARBA" id="ARBA00022833"/>
    </source>
</evidence>